<gene>
    <name evidence="1" type="ORF">MJG53_000965</name>
</gene>
<dbReference type="Proteomes" id="UP001057279">
    <property type="component" value="Linkage Group LG01"/>
</dbReference>
<evidence type="ECO:0000313" key="2">
    <source>
        <dbReference type="Proteomes" id="UP001057279"/>
    </source>
</evidence>
<keyword evidence="2" id="KW-1185">Reference proteome</keyword>
<organism evidence="1 2">
    <name type="scientific">Ovis ammon polii x Ovis aries</name>
    <dbReference type="NCBI Taxonomy" id="2918886"/>
    <lineage>
        <taxon>Eukaryota</taxon>
        <taxon>Metazoa</taxon>
        <taxon>Chordata</taxon>
        <taxon>Craniata</taxon>
        <taxon>Vertebrata</taxon>
        <taxon>Euteleostomi</taxon>
        <taxon>Mammalia</taxon>
        <taxon>Eutheria</taxon>
        <taxon>Laurasiatheria</taxon>
        <taxon>Artiodactyla</taxon>
        <taxon>Ruminantia</taxon>
        <taxon>Pecora</taxon>
        <taxon>Bovidae</taxon>
        <taxon>Caprinae</taxon>
        <taxon>Ovis</taxon>
    </lineage>
</organism>
<proteinExistence type="predicted"/>
<sequence length="435" mass="48864">MRSTGFVLARPLMAVLQDRVLTPLFMTSYTTESASEEEKFDNGIRKNRRLKGLLLHFRTEVQKGTVGTLDSDGEDEETGAQSGETEAAAGLLTLTCCSLIVLFNSNTFLKPNDIMSVGIYCSILEMGKSSPPLHETTVEKFIVIFPKSEHLENLQNSAAMSAFCNTTERSFVWFCAMRFKSFKNLLKLLNRKLPRSPSVGWESSFDRFCTGCFSRKESPPHPPQGLLVSPVFQEAVQVSASAGSFSPEPPAGPPSLLRTENFREALSERSPPPALRLLLVSGRKLTDFSSSVKGNEQIVQIVDKVHKTRVPGLTPGVMEQKRVDISPSPETGKYKCSGKRKGVEERIWYPESDTLARKSSVLQRKRTSYHHYPSQKRGWPKALVGRQQLYWVPQPLVLALLEGRAQEPQLRKPMHLEPVLRNKRSRCNEKPPYRN</sequence>
<reference evidence="1" key="1">
    <citation type="submission" date="2022-03" db="EMBL/GenBank/DDBJ databases">
        <title>Genomic analyses of argali, domestic sheep and their hybrids provide insights into chromosomal evolution, heterosis and genetic basis of agronomic traits.</title>
        <authorList>
            <person name="Li M."/>
        </authorList>
    </citation>
    <scope>NUCLEOTIDE SEQUENCE</scope>
    <source>
        <strain evidence="1">F1 hybrid</strain>
    </source>
</reference>
<protein>
    <submittedName>
        <fullName evidence="1">Uncharacterized protein</fullName>
    </submittedName>
</protein>
<name>A0ACB9VJK5_9CETA</name>
<comment type="caution">
    <text evidence="1">The sequence shown here is derived from an EMBL/GenBank/DDBJ whole genome shotgun (WGS) entry which is preliminary data.</text>
</comment>
<dbReference type="EMBL" id="CM043026">
    <property type="protein sequence ID" value="KAI4589916.1"/>
    <property type="molecule type" value="Genomic_DNA"/>
</dbReference>
<accession>A0ACB9VJK5</accession>
<evidence type="ECO:0000313" key="1">
    <source>
        <dbReference type="EMBL" id="KAI4589916.1"/>
    </source>
</evidence>